<reference evidence="2" key="1">
    <citation type="journal article" date="2021" name="J Fungi (Basel)">
        <title>Virulence traits and population genomics of the black yeast Aureobasidium melanogenum.</title>
        <authorList>
            <person name="Cernosa A."/>
            <person name="Sun X."/>
            <person name="Gostincar C."/>
            <person name="Fang C."/>
            <person name="Gunde-Cimerman N."/>
            <person name="Song Z."/>
        </authorList>
    </citation>
    <scope>NUCLEOTIDE SEQUENCE</scope>
    <source>
        <strain evidence="2">EXF-9911</strain>
    </source>
</reference>
<feature type="non-terminal residue" evidence="2">
    <location>
        <position position="1"/>
    </location>
</feature>
<name>A0A9P8ELA3_AURME</name>
<evidence type="ECO:0000313" key="2">
    <source>
        <dbReference type="EMBL" id="KAG9693342.1"/>
    </source>
</evidence>
<dbReference type="EMBL" id="JAHFXF010000197">
    <property type="protein sequence ID" value="KAG9693342.1"/>
    <property type="molecule type" value="Genomic_DNA"/>
</dbReference>
<dbReference type="Proteomes" id="UP000779574">
    <property type="component" value="Unassembled WGS sequence"/>
</dbReference>
<evidence type="ECO:0000313" key="3">
    <source>
        <dbReference type="Proteomes" id="UP000779574"/>
    </source>
</evidence>
<organism evidence="2 3">
    <name type="scientific">Aureobasidium melanogenum</name>
    <name type="common">Aureobasidium pullulans var. melanogenum</name>
    <dbReference type="NCBI Taxonomy" id="46634"/>
    <lineage>
        <taxon>Eukaryota</taxon>
        <taxon>Fungi</taxon>
        <taxon>Dikarya</taxon>
        <taxon>Ascomycota</taxon>
        <taxon>Pezizomycotina</taxon>
        <taxon>Dothideomycetes</taxon>
        <taxon>Dothideomycetidae</taxon>
        <taxon>Dothideales</taxon>
        <taxon>Saccotheciaceae</taxon>
        <taxon>Aureobasidium</taxon>
    </lineage>
</organism>
<reference evidence="2" key="2">
    <citation type="submission" date="2021-08" db="EMBL/GenBank/DDBJ databases">
        <authorList>
            <person name="Gostincar C."/>
            <person name="Sun X."/>
            <person name="Song Z."/>
            <person name="Gunde-Cimerman N."/>
        </authorList>
    </citation>
    <scope>NUCLEOTIDE SEQUENCE</scope>
    <source>
        <strain evidence="2">EXF-9911</strain>
    </source>
</reference>
<protein>
    <submittedName>
        <fullName evidence="2">Uncharacterized protein</fullName>
    </submittedName>
</protein>
<dbReference type="AlphaFoldDB" id="A0A9P8ELA3"/>
<evidence type="ECO:0000256" key="1">
    <source>
        <dbReference type="SAM" id="MobiDB-lite"/>
    </source>
</evidence>
<proteinExistence type="predicted"/>
<gene>
    <name evidence="2" type="ORF">KCU76_g6049</name>
</gene>
<accession>A0A9P8ELA3</accession>
<comment type="caution">
    <text evidence="2">The sequence shown here is derived from an EMBL/GenBank/DDBJ whole genome shotgun (WGS) entry which is preliminary data.</text>
</comment>
<dbReference type="OrthoDB" id="10254945at2759"/>
<feature type="region of interest" description="Disordered" evidence="1">
    <location>
        <begin position="1"/>
        <end position="35"/>
    </location>
</feature>
<sequence>MSHPDPPDGDIPMQEPDRPRGYTVPFPPEPPHKVDEHGNVTLEFWSDIRDKYTVRLSDDKTYFEIRELNDDDPTGMGRRFEGDWPKMYYMGPPSEAPDYNPIFEKFGLKILNAAGFINCIHPSDVTTFGPMGRLYGNSYRNPTWDPAEKTHPVFRRQMWHGITDELYALIQPALNLASAILDDPTTLSYFYALRQPAGSMSTVVDPDSNLTCKITDIPNTLTEAQQRDTFQAVWDMQLYTYFSFADMAPDYDCYGRTRLHLDSNAGIIPAPGLYTRSSIIELSSRYLWWLIEMTKLTDTGQASNTNWFQEVQRMFRVPAHKREHIDMVSAYFRITLMLACTVLHEFVHAFSNAYFENPNPLAQPREPWIRGTRCNEQGCCFEQFIFGGLPRAMIIGIPPISHMYDSDQTIAMPFGAFFEEQWDQWFVQLAEDQSSVMPSVNDANFDQPRRLYPIVQEWFQRLHSDDMWMDQVPRFGMDAIKLPKVPLWQVMLWKRAQRGFWGTGEERWNRNEPFGKTHNWV</sequence>